<evidence type="ECO:0000256" key="21">
    <source>
        <dbReference type="ARBA" id="ARBA00048307"/>
    </source>
</evidence>
<dbReference type="InterPro" id="IPR009075">
    <property type="entry name" value="AcylCo_DH/oxidase_C"/>
</dbReference>
<protein>
    <recommendedName>
        <fullName evidence="17">Short/branched chain specific acyl-CoA dehydrogenase, mitochondrial</fullName>
        <ecNumber evidence="16">1.3.8.5</ecNumber>
    </recommendedName>
    <alternativeName>
        <fullName evidence="19">2-methyl branched chain acyl-CoA dehydrogenase</fullName>
    </alternativeName>
    <alternativeName>
        <fullName evidence="18">2-methylbutyryl-coenzyme A dehydrogenase</fullName>
    </alternativeName>
</protein>
<evidence type="ECO:0000256" key="16">
    <source>
        <dbReference type="ARBA" id="ARBA00039036"/>
    </source>
</evidence>
<keyword evidence="11" id="KW-0007">Acetylation</keyword>
<comment type="similarity">
    <text evidence="4 27">Belongs to the acyl-CoA dehydrogenase family.</text>
</comment>
<evidence type="ECO:0000256" key="19">
    <source>
        <dbReference type="ARBA" id="ARBA00042821"/>
    </source>
</evidence>
<evidence type="ECO:0000256" key="26">
    <source>
        <dbReference type="ARBA" id="ARBA00051903"/>
    </source>
</evidence>
<comment type="catalytic activity">
    <reaction evidence="24">
        <text>hexanoyl-CoA + oxidized [electron-transfer flavoprotein] + H(+) = (2E)-hexenoyl-CoA + reduced [electron-transfer flavoprotein]</text>
        <dbReference type="Rhea" id="RHEA:43464"/>
        <dbReference type="Rhea" id="RHEA-COMP:10685"/>
        <dbReference type="Rhea" id="RHEA-COMP:10686"/>
        <dbReference type="ChEBI" id="CHEBI:15378"/>
        <dbReference type="ChEBI" id="CHEBI:57692"/>
        <dbReference type="ChEBI" id="CHEBI:58307"/>
        <dbReference type="ChEBI" id="CHEBI:62077"/>
        <dbReference type="ChEBI" id="CHEBI:62620"/>
    </reaction>
    <physiologicalReaction direction="left-to-right" evidence="24">
        <dbReference type="Rhea" id="RHEA:43465"/>
    </physiologicalReaction>
</comment>
<comment type="catalytic activity">
    <reaction evidence="21">
        <text>valproyl-CoA + oxidized [electron-transfer flavoprotein] + H(+) = (2E)-2-propylpent-2-enoyl-CoA + reduced [electron-transfer flavoprotein]</text>
        <dbReference type="Rhea" id="RHEA:65344"/>
        <dbReference type="Rhea" id="RHEA-COMP:10685"/>
        <dbReference type="Rhea" id="RHEA-COMP:10686"/>
        <dbReference type="ChEBI" id="CHEBI:15378"/>
        <dbReference type="ChEBI" id="CHEBI:57692"/>
        <dbReference type="ChEBI" id="CHEBI:58307"/>
        <dbReference type="ChEBI" id="CHEBI:156457"/>
        <dbReference type="ChEBI" id="CHEBI:156458"/>
    </reaction>
    <physiologicalReaction direction="left-to-right" evidence="21">
        <dbReference type="Rhea" id="RHEA:65345"/>
    </physiologicalReaction>
</comment>
<keyword evidence="9" id="KW-0276">Fatty acid metabolism</keyword>
<feature type="domain" description="Acyl-CoA dehydrogenase/oxidase C-terminal" evidence="28">
    <location>
        <begin position="250"/>
        <end position="398"/>
    </location>
</feature>
<evidence type="ECO:0000256" key="6">
    <source>
        <dbReference type="ARBA" id="ARBA00022553"/>
    </source>
</evidence>
<keyword evidence="12 27" id="KW-0560">Oxidoreductase</keyword>
<dbReference type="InterPro" id="IPR036250">
    <property type="entry name" value="AcylCo_DH-like_C"/>
</dbReference>
<dbReference type="PIRSF" id="PIRSF016578">
    <property type="entry name" value="HsaA"/>
    <property type="match status" value="1"/>
</dbReference>
<dbReference type="Gene3D" id="1.10.540.10">
    <property type="entry name" value="Acyl-CoA dehydrogenase/oxidase, N-terminal domain"/>
    <property type="match status" value="1"/>
</dbReference>
<dbReference type="InterPro" id="IPR006089">
    <property type="entry name" value="Acyl-CoA_DH_CS"/>
</dbReference>
<comment type="caution">
    <text evidence="31">The sequence shown here is derived from an EMBL/GenBank/DDBJ whole genome shotgun (WGS) entry which is preliminary data.</text>
</comment>
<comment type="cofactor">
    <cofactor evidence="1 27">
        <name>FAD</name>
        <dbReference type="ChEBI" id="CHEBI:57692"/>
    </cofactor>
</comment>
<reference evidence="31" key="1">
    <citation type="submission" date="2019-09" db="EMBL/GenBank/DDBJ databases">
        <title>The Mitochondrial Proteome of the Jakobid, Andalucia godoyi, a Protist With the Most Gene-Rich and Bacteria-Like Mitochondrial Genome.</title>
        <authorList>
            <person name="Gray M.W."/>
            <person name="Burger G."/>
            <person name="Derelle R."/>
            <person name="Klimes V."/>
            <person name="Leger M."/>
            <person name="Sarrasin M."/>
            <person name="Vlcek C."/>
            <person name="Roger A.J."/>
            <person name="Elias M."/>
            <person name="Lang B.F."/>
        </authorList>
    </citation>
    <scope>NUCLEOTIDE SEQUENCE</scope>
    <source>
        <strain evidence="31">And28</strain>
    </source>
</reference>
<dbReference type="Pfam" id="PF02770">
    <property type="entry name" value="Acyl-CoA_dh_M"/>
    <property type="match status" value="1"/>
</dbReference>
<dbReference type="Pfam" id="PF00441">
    <property type="entry name" value="Acyl-CoA_dh_1"/>
    <property type="match status" value="1"/>
</dbReference>
<evidence type="ECO:0000313" key="32">
    <source>
        <dbReference type="Proteomes" id="UP000799049"/>
    </source>
</evidence>
<dbReference type="GO" id="GO:0050660">
    <property type="term" value="F:flavin adenine dinucleotide binding"/>
    <property type="evidence" value="ECO:0007669"/>
    <property type="project" value="InterPro"/>
</dbReference>
<dbReference type="GO" id="GO:0003853">
    <property type="term" value="F:short-chain 2-methyl fatty acyl-CoA dehydrogenase activity"/>
    <property type="evidence" value="ECO:0007669"/>
    <property type="project" value="UniProtKB-EC"/>
</dbReference>
<sequence length="404" mass="44278">MLSRFVRLGSRQFFSTATSPFQPLVVFSEENEALRESVSRFALERVGPKVKQMDRDQKLDESLLKELFDQGYMGIETPAELGGAGLNLTSTMVVVEELAKIDPAVAVVVDVQNTLVNPIVKTFGTDKQKQEWLPKLATGTLGSFCLSEASSGSDAFALKTTAVDKGDHWELNGSKMWITNSKEAGLFLIFATVNPAAGYKGITAFLAGRDTPGLRVGKSEDKLGIRASSTCEVIFEGMKLPKDAVLGKVGEGYKVAIGTLNIGRIGIGAQMLGLAQGAFDYAMPYLHERKQFGKYIADFQGMQLQYAEAATMIHGARLMVYEAARLHETGRPFVQEAAMAKWNAAQVASHVSRRAIEWLGGVGFTKEFDAEKFYRDSVIGQIYEGTSNINLETIAKNIQKKYRQ</sequence>
<evidence type="ECO:0000259" key="28">
    <source>
        <dbReference type="Pfam" id="PF00441"/>
    </source>
</evidence>
<dbReference type="Proteomes" id="UP000799049">
    <property type="component" value="Unassembled WGS sequence"/>
</dbReference>
<evidence type="ECO:0000256" key="24">
    <source>
        <dbReference type="ARBA" id="ARBA00049192"/>
    </source>
</evidence>
<gene>
    <name evidence="31" type="ORF">ANDGO_03063</name>
</gene>
<evidence type="ECO:0000256" key="10">
    <source>
        <dbReference type="ARBA" id="ARBA00022946"/>
    </source>
</evidence>
<feature type="domain" description="Acyl-CoA dehydrogenase/oxidase N-terminal" evidence="30">
    <location>
        <begin position="28"/>
        <end position="139"/>
    </location>
</feature>
<dbReference type="EC" id="1.3.8.5" evidence="16"/>
<organism evidence="31 32">
    <name type="scientific">Andalucia godoyi</name>
    <name type="common">Flagellate</name>
    <dbReference type="NCBI Taxonomy" id="505711"/>
    <lineage>
        <taxon>Eukaryota</taxon>
        <taxon>Discoba</taxon>
        <taxon>Jakobida</taxon>
        <taxon>Andalucina</taxon>
        <taxon>Andaluciidae</taxon>
        <taxon>Andalucia</taxon>
    </lineage>
</organism>
<evidence type="ECO:0000256" key="8">
    <source>
        <dbReference type="ARBA" id="ARBA00022827"/>
    </source>
</evidence>
<comment type="catalytic activity">
    <reaction evidence="26">
        <text>2-methylpropanoyl-CoA + oxidized [electron-transfer flavoprotein] + H(+) = 2-methylpropenoyl-CoA + reduced [electron-transfer flavoprotein]</text>
        <dbReference type="Rhea" id="RHEA:44180"/>
        <dbReference type="Rhea" id="RHEA-COMP:10685"/>
        <dbReference type="Rhea" id="RHEA-COMP:10686"/>
        <dbReference type="ChEBI" id="CHEBI:15378"/>
        <dbReference type="ChEBI" id="CHEBI:57338"/>
        <dbReference type="ChEBI" id="CHEBI:57692"/>
        <dbReference type="ChEBI" id="CHEBI:58307"/>
        <dbReference type="ChEBI" id="CHEBI:62500"/>
    </reaction>
    <physiologicalReaction direction="left-to-right" evidence="26">
        <dbReference type="Rhea" id="RHEA:44181"/>
    </physiologicalReaction>
</comment>
<keyword evidence="8 27" id="KW-0274">FAD</keyword>
<evidence type="ECO:0000313" key="31">
    <source>
        <dbReference type="EMBL" id="KAF0853113.1"/>
    </source>
</evidence>
<proteinExistence type="inferred from homology"/>
<evidence type="ECO:0000256" key="17">
    <source>
        <dbReference type="ARBA" id="ARBA00039850"/>
    </source>
</evidence>
<accession>A0A8K0AIP0</accession>
<dbReference type="FunFam" id="1.20.140.10:FF:000002">
    <property type="entry name" value="Acyl-CoA dehydrogenase short/branched chain"/>
    <property type="match status" value="1"/>
</dbReference>
<dbReference type="GO" id="GO:0006631">
    <property type="term" value="P:fatty acid metabolic process"/>
    <property type="evidence" value="ECO:0007669"/>
    <property type="project" value="UniProtKB-KW"/>
</dbReference>
<dbReference type="PANTHER" id="PTHR43884">
    <property type="entry name" value="ACYL-COA DEHYDROGENASE"/>
    <property type="match status" value="1"/>
</dbReference>
<comment type="pathway">
    <text evidence="3">Lipid metabolism; mitochondrial fatty acid beta-oxidation.</text>
</comment>
<evidence type="ECO:0000256" key="9">
    <source>
        <dbReference type="ARBA" id="ARBA00022832"/>
    </source>
</evidence>
<dbReference type="Gene3D" id="2.40.110.10">
    <property type="entry name" value="Butyryl-CoA Dehydrogenase, subunit A, domain 2"/>
    <property type="match status" value="1"/>
</dbReference>
<dbReference type="InterPro" id="IPR037069">
    <property type="entry name" value="AcylCoA_DH/ox_N_sf"/>
</dbReference>
<dbReference type="GO" id="GO:0046395">
    <property type="term" value="P:carboxylic acid catabolic process"/>
    <property type="evidence" value="ECO:0007669"/>
    <property type="project" value="UniProtKB-ARBA"/>
</dbReference>
<keyword evidence="6" id="KW-0597">Phosphoprotein</keyword>
<comment type="catalytic activity">
    <reaction evidence="22">
        <text>(2R)-2-methylbutanoyl-CoA + oxidized [electron-transfer flavoprotein] + H(+) = ethylacryloyl-CoA + reduced [electron-transfer flavoprotein]</text>
        <dbReference type="Rhea" id="RHEA:65296"/>
        <dbReference type="Rhea" id="RHEA-COMP:10685"/>
        <dbReference type="Rhea" id="RHEA-COMP:10686"/>
        <dbReference type="ChEBI" id="CHEBI:15378"/>
        <dbReference type="ChEBI" id="CHEBI:57692"/>
        <dbReference type="ChEBI" id="CHEBI:58307"/>
        <dbReference type="ChEBI" id="CHEBI:156439"/>
        <dbReference type="ChEBI" id="CHEBI:156440"/>
    </reaction>
    <physiologicalReaction direction="left-to-right" evidence="22">
        <dbReference type="Rhea" id="RHEA:65297"/>
    </physiologicalReaction>
</comment>
<dbReference type="PROSITE" id="PS00073">
    <property type="entry name" value="ACYL_COA_DH_2"/>
    <property type="match status" value="1"/>
</dbReference>
<dbReference type="FunFam" id="1.10.540.10:FF:000012">
    <property type="entry name" value="Acyl-CoA dehydrogenase short/branched chain"/>
    <property type="match status" value="1"/>
</dbReference>
<dbReference type="InterPro" id="IPR046373">
    <property type="entry name" value="Acyl-CoA_Oxase/DH_mid-dom_sf"/>
</dbReference>
<dbReference type="PANTHER" id="PTHR43884:SF1">
    <property type="entry name" value="SHORT_BRANCHED CHAIN SPECIFIC ACYL-COA DEHYDROGENASE, MITOCHONDRIAL"/>
    <property type="match status" value="1"/>
</dbReference>
<evidence type="ECO:0000256" key="22">
    <source>
        <dbReference type="ARBA" id="ARBA00048592"/>
    </source>
</evidence>
<dbReference type="InterPro" id="IPR009100">
    <property type="entry name" value="AcylCoA_DH/oxidase_NM_dom_sf"/>
</dbReference>
<evidence type="ECO:0000256" key="4">
    <source>
        <dbReference type="ARBA" id="ARBA00009347"/>
    </source>
</evidence>
<evidence type="ECO:0000256" key="7">
    <source>
        <dbReference type="ARBA" id="ARBA00022630"/>
    </source>
</evidence>
<keyword evidence="13" id="KW-0443">Lipid metabolism</keyword>
<feature type="domain" description="Acyl-CoA oxidase/dehydrogenase middle" evidence="29">
    <location>
        <begin position="143"/>
        <end position="237"/>
    </location>
</feature>
<evidence type="ECO:0000256" key="25">
    <source>
        <dbReference type="ARBA" id="ARBA00049552"/>
    </source>
</evidence>
<evidence type="ECO:0000256" key="18">
    <source>
        <dbReference type="ARBA" id="ARBA00041537"/>
    </source>
</evidence>
<comment type="catalytic activity">
    <reaction evidence="23">
        <text>butanoyl-CoA + oxidized [electron-transfer flavoprotein] + H(+) = (2E)-butenoyl-CoA + reduced [electron-transfer flavoprotein]</text>
        <dbReference type="Rhea" id="RHEA:24004"/>
        <dbReference type="Rhea" id="RHEA-COMP:10685"/>
        <dbReference type="Rhea" id="RHEA-COMP:10686"/>
        <dbReference type="ChEBI" id="CHEBI:15378"/>
        <dbReference type="ChEBI" id="CHEBI:57332"/>
        <dbReference type="ChEBI" id="CHEBI:57371"/>
        <dbReference type="ChEBI" id="CHEBI:57692"/>
        <dbReference type="ChEBI" id="CHEBI:58307"/>
    </reaction>
    <physiologicalReaction direction="left-to-right" evidence="23">
        <dbReference type="Rhea" id="RHEA:24005"/>
    </physiologicalReaction>
</comment>
<dbReference type="SUPFAM" id="SSF47203">
    <property type="entry name" value="Acyl-CoA dehydrogenase C-terminal domain-like"/>
    <property type="match status" value="1"/>
</dbReference>
<evidence type="ECO:0000256" key="11">
    <source>
        <dbReference type="ARBA" id="ARBA00022990"/>
    </source>
</evidence>
<evidence type="ECO:0000256" key="20">
    <source>
        <dbReference type="ARBA" id="ARBA00048235"/>
    </source>
</evidence>
<evidence type="ECO:0000256" key="15">
    <source>
        <dbReference type="ARBA" id="ARBA00037895"/>
    </source>
</evidence>
<evidence type="ECO:0000256" key="3">
    <source>
        <dbReference type="ARBA" id="ARBA00005198"/>
    </source>
</evidence>
<evidence type="ECO:0000256" key="23">
    <source>
        <dbReference type="ARBA" id="ARBA00049096"/>
    </source>
</evidence>
<keyword evidence="7 27" id="KW-0285">Flavoprotein</keyword>
<name>A0A8K0AIP0_ANDGO</name>
<comment type="catalytic activity">
    <reaction evidence="25">
        <text>(2S)-2-methylbutanoyl-CoA + oxidized [electron-transfer flavoprotein] + H(+) = (2E)-2-methylbut-2-enoyl-CoA + reduced [electron-transfer flavoprotein]</text>
        <dbReference type="Rhea" id="RHEA:48256"/>
        <dbReference type="Rhea" id="RHEA-COMP:10685"/>
        <dbReference type="Rhea" id="RHEA-COMP:10686"/>
        <dbReference type="ChEBI" id="CHEBI:15378"/>
        <dbReference type="ChEBI" id="CHEBI:57337"/>
        <dbReference type="ChEBI" id="CHEBI:57692"/>
        <dbReference type="ChEBI" id="CHEBI:58307"/>
        <dbReference type="ChEBI" id="CHEBI:88166"/>
    </reaction>
    <physiologicalReaction direction="left-to-right" evidence="25">
        <dbReference type="Rhea" id="RHEA:48257"/>
    </physiologicalReaction>
</comment>
<dbReference type="AlphaFoldDB" id="A0A8K0AIP0"/>
<dbReference type="SUPFAM" id="SSF56645">
    <property type="entry name" value="Acyl-CoA dehydrogenase NM domain-like"/>
    <property type="match status" value="1"/>
</dbReference>
<dbReference type="InterPro" id="IPR006091">
    <property type="entry name" value="Acyl-CoA_Oxase/DH_mid-dom"/>
</dbReference>
<keyword evidence="10" id="KW-0809">Transit peptide</keyword>
<dbReference type="Gene3D" id="1.20.140.10">
    <property type="entry name" value="Butyryl-CoA Dehydrogenase, subunit A, domain 3"/>
    <property type="match status" value="1"/>
</dbReference>
<dbReference type="GO" id="GO:0005759">
    <property type="term" value="C:mitochondrial matrix"/>
    <property type="evidence" value="ECO:0007669"/>
    <property type="project" value="UniProtKB-SubCell"/>
</dbReference>
<dbReference type="PROSITE" id="PS00072">
    <property type="entry name" value="ACYL_COA_DH_1"/>
    <property type="match status" value="1"/>
</dbReference>
<dbReference type="FunFam" id="2.40.110.10:FF:000001">
    <property type="entry name" value="Acyl-CoA dehydrogenase, mitochondrial"/>
    <property type="match status" value="1"/>
</dbReference>
<evidence type="ECO:0000256" key="13">
    <source>
        <dbReference type="ARBA" id="ARBA00023098"/>
    </source>
</evidence>
<dbReference type="OrthoDB" id="10262177at2759"/>
<dbReference type="EMBL" id="VRVR01000002">
    <property type="protein sequence ID" value="KAF0853113.1"/>
    <property type="molecule type" value="Genomic_DNA"/>
</dbReference>
<evidence type="ECO:0000259" key="29">
    <source>
        <dbReference type="Pfam" id="PF02770"/>
    </source>
</evidence>
<evidence type="ECO:0000256" key="1">
    <source>
        <dbReference type="ARBA" id="ARBA00001974"/>
    </source>
</evidence>
<keyword evidence="32" id="KW-1185">Reference proteome</keyword>
<evidence type="ECO:0000259" key="30">
    <source>
        <dbReference type="Pfam" id="PF02771"/>
    </source>
</evidence>
<comment type="pathway">
    <text evidence="15">Amino-acid degradation; L-isoleucine degradation.</text>
</comment>
<comment type="subunit">
    <text evidence="5">Homotetramer.</text>
</comment>
<dbReference type="Pfam" id="PF02771">
    <property type="entry name" value="Acyl-CoA_dh_N"/>
    <property type="match status" value="1"/>
</dbReference>
<comment type="subcellular location">
    <subcellularLocation>
        <location evidence="2">Mitochondrion matrix</location>
    </subcellularLocation>
</comment>
<dbReference type="InterPro" id="IPR013786">
    <property type="entry name" value="AcylCoA_DH/ox_N"/>
</dbReference>
<evidence type="ECO:0000256" key="2">
    <source>
        <dbReference type="ARBA" id="ARBA00004305"/>
    </source>
</evidence>
<evidence type="ECO:0000256" key="14">
    <source>
        <dbReference type="ARBA" id="ARBA00023128"/>
    </source>
</evidence>
<keyword evidence="14" id="KW-0496">Mitochondrion</keyword>
<evidence type="ECO:0000256" key="5">
    <source>
        <dbReference type="ARBA" id="ARBA00011881"/>
    </source>
</evidence>
<comment type="catalytic activity">
    <reaction evidence="20">
        <text>2-methylbutanoyl-CoA + oxidized [electron-transfer flavoprotein] + H(+) = (2E)-2-methylbut-2-enoyl-CoA + reduced [electron-transfer flavoprotein]</text>
        <dbReference type="Rhea" id="RHEA:43780"/>
        <dbReference type="Rhea" id="RHEA-COMP:10685"/>
        <dbReference type="Rhea" id="RHEA-COMP:10686"/>
        <dbReference type="ChEBI" id="CHEBI:15378"/>
        <dbReference type="ChEBI" id="CHEBI:57336"/>
        <dbReference type="ChEBI" id="CHEBI:57337"/>
        <dbReference type="ChEBI" id="CHEBI:57692"/>
        <dbReference type="ChEBI" id="CHEBI:58307"/>
        <dbReference type="EC" id="1.3.8.5"/>
    </reaction>
    <physiologicalReaction direction="left-to-right" evidence="20">
        <dbReference type="Rhea" id="RHEA:43781"/>
    </physiologicalReaction>
</comment>
<evidence type="ECO:0000256" key="12">
    <source>
        <dbReference type="ARBA" id="ARBA00023002"/>
    </source>
</evidence>
<evidence type="ECO:0000256" key="27">
    <source>
        <dbReference type="RuleBase" id="RU362125"/>
    </source>
</evidence>